<dbReference type="GO" id="GO:0005737">
    <property type="term" value="C:cytoplasm"/>
    <property type="evidence" value="ECO:0000318"/>
    <property type="project" value="GO_Central"/>
</dbReference>
<dbReference type="AlphaFoldDB" id="M1DLU0"/>
<dbReference type="HOGENOM" id="CLU_011226_18_0_1"/>
<dbReference type="Gene3D" id="1.20.1050.10">
    <property type="match status" value="2"/>
</dbReference>
<dbReference type="Pfam" id="PF02798">
    <property type="entry name" value="GST_N"/>
    <property type="match status" value="1"/>
</dbReference>
<keyword evidence="2" id="KW-0216">Detoxification</keyword>
<dbReference type="SFLD" id="SFLDG01152">
    <property type="entry name" value="Main.3:_Omega-_and_Tau-like"/>
    <property type="match status" value="1"/>
</dbReference>
<dbReference type="FunFam" id="3.40.30.10:FF:000044">
    <property type="entry name" value="Glutathione S-transferase GSTU6"/>
    <property type="match status" value="1"/>
</dbReference>
<dbReference type="GO" id="GO:0006749">
    <property type="term" value="P:glutathione metabolic process"/>
    <property type="evidence" value="ECO:0000318"/>
    <property type="project" value="GO_Central"/>
</dbReference>
<feature type="domain" description="GST C-terminal" evidence="7">
    <location>
        <begin position="183"/>
        <end position="310"/>
    </location>
</feature>
<reference evidence="8" key="2">
    <citation type="submission" date="2015-06" db="UniProtKB">
        <authorList>
            <consortium name="EnsemblPlants"/>
        </authorList>
    </citation>
    <scope>IDENTIFICATION</scope>
    <source>
        <strain evidence="8">DM1-3 516 R44</strain>
    </source>
</reference>
<dbReference type="STRING" id="4113.M1DLU0"/>
<dbReference type="PaxDb" id="4113-PGSC0003DMT400091065"/>
<evidence type="ECO:0000256" key="2">
    <source>
        <dbReference type="ARBA" id="ARBA00022575"/>
    </source>
</evidence>
<keyword evidence="3" id="KW-0808">Transferase</keyword>
<reference evidence="9" key="1">
    <citation type="journal article" date="2011" name="Nature">
        <title>Genome sequence and analysis of the tuber crop potato.</title>
        <authorList>
            <consortium name="The Potato Genome Sequencing Consortium"/>
        </authorList>
    </citation>
    <scope>NUCLEOTIDE SEQUENCE [LARGE SCALE GENOMIC DNA]</scope>
    <source>
        <strain evidence="9">cv. DM1-3 516 R44</strain>
    </source>
</reference>
<dbReference type="InterPro" id="IPR004045">
    <property type="entry name" value="Glutathione_S-Trfase_N"/>
</dbReference>
<dbReference type="Proteomes" id="UP000011115">
    <property type="component" value="Unassembled WGS sequence"/>
</dbReference>
<evidence type="ECO:0000259" key="7">
    <source>
        <dbReference type="PROSITE" id="PS50405"/>
    </source>
</evidence>
<comment type="similarity">
    <text evidence="4">Belongs to the GST superfamily. Tau family.</text>
</comment>
<feature type="domain" description="GST N-terminal" evidence="6">
    <location>
        <begin position="98"/>
        <end position="177"/>
    </location>
</feature>
<dbReference type="InterPro" id="IPR045073">
    <property type="entry name" value="Omega/Tau-like"/>
</dbReference>
<dbReference type="EnsemblPlants" id="PGSC0003DMT400091065">
    <property type="protein sequence ID" value="PGSC0003DMT400091065"/>
    <property type="gene ID" value="PGSC0003DMG400040636"/>
</dbReference>
<comment type="catalytic activity">
    <reaction evidence="5">
        <text>RX + glutathione = an S-substituted glutathione + a halide anion + H(+)</text>
        <dbReference type="Rhea" id="RHEA:16437"/>
        <dbReference type="ChEBI" id="CHEBI:15378"/>
        <dbReference type="ChEBI" id="CHEBI:16042"/>
        <dbReference type="ChEBI" id="CHEBI:17792"/>
        <dbReference type="ChEBI" id="CHEBI:57925"/>
        <dbReference type="ChEBI" id="CHEBI:90779"/>
        <dbReference type="EC" id="2.5.1.18"/>
    </reaction>
</comment>
<evidence type="ECO:0000313" key="8">
    <source>
        <dbReference type="EnsemblPlants" id="PGSC0003DMT400091065"/>
    </source>
</evidence>
<keyword evidence="9" id="KW-1185">Reference proteome</keyword>
<dbReference type="SUPFAM" id="SSF52833">
    <property type="entry name" value="Thioredoxin-like"/>
    <property type="match status" value="1"/>
</dbReference>
<evidence type="ECO:0000256" key="1">
    <source>
        <dbReference type="ARBA" id="ARBA00012452"/>
    </source>
</evidence>
<dbReference type="InterPro" id="IPR040079">
    <property type="entry name" value="Glutathione_S-Trfase"/>
</dbReference>
<dbReference type="Pfam" id="PF00043">
    <property type="entry name" value="GST_C"/>
    <property type="match status" value="2"/>
</dbReference>
<dbReference type="InterPro" id="IPR004046">
    <property type="entry name" value="GST_C"/>
</dbReference>
<dbReference type="eggNOG" id="KOG0406">
    <property type="taxonomic scope" value="Eukaryota"/>
</dbReference>
<evidence type="ECO:0000256" key="4">
    <source>
        <dbReference type="ARBA" id="ARBA00025743"/>
    </source>
</evidence>
<dbReference type="PANTHER" id="PTHR11260">
    <property type="entry name" value="GLUTATHIONE S-TRANSFERASE, GST, SUPERFAMILY, GST DOMAIN CONTAINING"/>
    <property type="match status" value="1"/>
</dbReference>
<dbReference type="SUPFAM" id="SSF47616">
    <property type="entry name" value="GST C-terminal domain-like"/>
    <property type="match status" value="2"/>
</dbReference>
<dbReference type="Gene3D" id="3.40.30.10">
    <property type="entry name" value="Glutaredoxin"/>
    <property type="match status" value="1"/>
</dbReference>
<dbReference type="SFLD" id="SFLDG00358">
    <property type="entry name" value="Main_(cytGST)"/>
    <property type="match status" value="1"/>
</dbReference>
<protein>
    <recommendedName>
        <fullName evidence="1">glutathione transferase</fullName>
        <ecNumber evidence="1">2.5.1.18</ecNumber>
    </recommendedName>
</protein>
<dbReference type="Gramene" id="PGSC0003DMT400091065">
    <property type="protein sequence ID" value="PGSC0003DMT400091065"/>
    <property type="gene ID" value="PGSC0003DMG400040636"/>
</dbReference>
<sequence>MSEGNLLLEEAFMKISKGKSYFGGDSIGYVDIVLGSLLGWVKVIEIMDEMKILDETKTPSLAEWAERFCSDNVVKDIIPQTEKLVGIYRKYLEVKATSIVKVLGTQASPFANRVLIALNVKSVDYEFIQEDMSNKSELLLKSNPVHKKIPVLIHGDNTICESLVIVQYIDETWTNGPSILPSNPLDRAIARFWVAYIDDKWLPLMSDLGKAQGEEAKLEVQEKLQEALVPLEEAFVKCSKGKSFFGGDNIGYIDITLGCILGWIKAIKIMLGIEIFNVTKTPGLVNWGDRFLEDKFVKGAMLEPEKLVEILKLHLAKREANNAN</sequence>
<dbReference type="GO" id="GO:0004364">
    <property type="term" value="F:glutathione transferase activity"/>
    <property type="evidence" value="ECO:0000318"/>
    <property type="project" value="GO_Central"/>
</dbReference>
<dbReference type="InterPro" id="IPR010987">
    <property type="entry name" value="Glutathione-S-Trfase_C-like"/>
</dbReference>
<dbReference type="SFLD" id="SFLDS00019">
    <property type="entry name" value="Glutathione_Transferase_(cytos"/>
    <property type="match status" value="1"/>
</dbReference>
<dbReference type="PANTHER" id="PTHR11260:SF571">
    <property type="entry name" value="GLUTATHIONE TRANSFERASE"/>
    <property type="match status" value="1"/>
</dbReference>
<feature type="domain" description="GST C-terminal" evidence="7">
    <location>
        <begin position="1"/>
        <end position="94"/>
    </location>
</feature>
<accession>M1DLU0</accession>
<dbReference type="InterPro" id="IPR045074">
    <property type="entry name" value="GST_C_Tau"/>
</dbReference>
<dbReference type="CDD" id="cd03058">
    <property type="entry name" value="GST_N_Tau"/>
    <property type="match status" value="1"/>
</dbReference>
<dbReference type="EC" id="2.5.1.18" evidence="1"/>
<dbReference type="SMR" id="M1DLU0"/>
<organism evidence="8 9">
    <name type="scientific">Solanum tuberosum</name>
    <name type="common">Potato</name>
    <dbReference type="NCBI Taxonomy" id="4113"/>
    <lineage>
        <taxon>Eukaryota</taxon>
        <taxon>Viridiplantae</taxon>
        <taxon>Streptophyta</taxon>
        <taxon>Embryophyta</taxon>
        <taxon>Tracheophyta</taxon>
        <taxon>Spermatophyta</taxon>
        <taxon>Magnoliopsida</taxon>
        <taxon>eudicotyledons</taxon>
        <taxon>Gunneridae</taxon>
        <taxon>Pentapetalae</taxon>
        <taxon>asterids</taxon>
        <taxon>lamiids</taxon>
        <taxon>Solanales</taxon>
        <taxon>Solanaceae</taxon>
        <taxon>Solanoideae</taxon>
        <taxon>Solaneae</taxon>
        <taxon>Solanum</taxon>
    </lineage>
</organism>
<dbReference type="InParanoid" id="M1DLU0"/>
<dbReference type="OMA" id="TPCLLEW"/>
<dbReference type="PROSITE" id="PS50405">
    <property type="entry name" value="GST_CTER"/>
    <property type="match status" value="2"/>
</dbReference>
<evidence type="ECO:0000259" key="6">
    <source>
        <dbReference type="PROSITE" id="PS50404"/>
    </source>
</evidence>
<dbReference type="FunFam" id="1.20.1050.10:FF:000016">
    <property type="entry name" value="Glutathione S-transferase U9"/>
    <property type="match status" value="1"/>
</dbReference>
<name>M1DLU0_SOLTU</name>
<evidence type="ECO:0000256" key="3">
    <source>
        <dbReference type="ARBA" id="ARBA00022679"/>
    </source>
</evidence>
<evidence type="ECO:0000256" key="5">
    <source>
        <dbReference type="ARBA" id="ARBA00047960"/>
    </source>
</evidence>
<dbReference type="GO" id="GO:0009407">
    <property type="term" value="P:toxin catabolic process"/>
    <property type="evidence" value="ECO:0007669"/>
    <property type="project" value="UniProtKB-ARBA"/>
</dbReference>
<evidence type="ECO:0000313" key="9">
    <source>
        <dbReference type="Proteomes" id="UP000011115"/>
    </source>
</evidence>
<dbReference type="InterPro" id="IPR036249">
    <property type="entry name" value="Thioredoxin-like_sf"/>
</dbReference>
<dbReference type="CDD" id="cd03185">
    <property type="entry name" value="GST_C_Tau"/>
    <property type="match status" value="2"/>
</dbReference>
<proteinExistence type="inferred from homology"/>
<dbReference type="PROSITE" id="PS50404">
    <property type="entry name" value="GST_NTER"/>
    <property type="match status" value="1"/>
</dbReference>
<dbReference type="InterPro" id="IPR036282">
    <property type="entry name" value="Glutathione-S-Trfase_C_sf"/>
</dbReference>